<keyword evidence="1" id="KW-0472">Membrane</keyword>
<keyword evidence="1" id="KW-1133">Transmembrane helix</keyword>
<dbReference type="AlphaFoldDB" id="A0A3M6UJ83"/>
<dbReference type="OrthoDB" id="5950063at2759"/>
<dbReference type="PANTHER" id="PTHR14549">
    <property type="entry name" value="TRANSMEMBRANE PROTEIN 223"/>
    <property type="match status" value="1"/>
</dbReference>
<protein>
    <recommendedName>
        <fullName evidence="4">Transmembrane protein 223</fullName>
    </recommendedName>
</protein>
<dbReference type="EMBL" id="RCHS01001420">
    <property type="protein sequence ID" value="RMX53584.1"/>
    <property type="molecule type" value="Genomic_DNA"/>
</dbReference>
<organism evidence="2 3">
    <name type="scientific">Pocillopora damicornis</name>
    <name type="common">Cauliflower coral</name>
    <name type="synonym">Millepora damicornis</name>
    <dbReference type="NCBI Taxonomy" id="46731"/>
    <lineage>
        <taxon>Eukaryota</taxon>
        <taxon>Metazoa</taxon>
        <taxon>Cnidaria</taxon>
        <taxon>Anthozoa</taxon>
        <taxon>Hexacorallia</taxon>
        <taxon>Scleractinia</taxon>
        <taxon>Astrocoeniina</taxon>
        <taxon>Pocilloporidae</taxon>
        <taxon>Pocillopora</taxon>
    </lineage>
</organism>
<dbReference type="OMA" id="KQVSCMA"/>
<keyword evidence="1" id="KW-0812">Transmembrane</keyword>
<feature type="transmembrane region" description="Helical" evidence="1">
    <location>
        <begin position="57"/>
        <end position="77"/>
    </location>
</feature>
<name>A0A3M6UJ83_POCDA</name>
<dbReference type="Proteomes" id="UP000275408">
    <property type="component" value="Unassembled WGS sequence"/>
</dbReference>
<keyword evidence="3" id="KW-1185">Reference proteome</keyword>
<dbReference type="GO" id="GO:0005739">
    <property type="term" value="C:mitochondrion"/>
    <property type="evidence" value="ECO:0007669"/>
    <property type="project" value="TreeGrafter"/>
</dbReference>
<sequence>MFLFSISFLQRKAPSVSILHYIRCLKNLREVRLSSYAKKKETDVKDVTLYYYNRQKFFRLVGFACASQFIFWSWMAYFNLSQVKLADLVNLKRNRSQDEILDVTSKSKGSWKIVRFMEDNPALLAGIAVVMGLFFTTSGFLYSFRSINRLVLQGNNLRVVTHTPLGGTRSFTVPISDVSCGSSRTGTKAHVSLKIKGHRFFFLMDKDGDFLQPTLFDRTVGLKRF</sequence>
<evidence type="ECO:0000256" key="1">
    <source>
        <dbReference type="SAM" id="Phobius"/>
    </source>
</evidence>
<evidence type="ECO:0000313" key="3">
    <source>
        <dbReference type="Proteomes" id="UP000275408"/>
    </source>
</evidence>
<evidence type="ECO:0008006" key="4">
    <source>
        <dbReference type="Google" id="ProtNLM"/>
    </source>
</evidence>
<dbReference type="PANTHER" id="PTHR14549:SF2">
    <property type="entry name" value="TRANSMEMBRANE PROTEIN 223"/>
    <property type="match status" value="1"/>
</dbReference>
<evidence type="ECO:0000313" key="2">
    <source>
        <dbReference type="EMBL" id="RMX53584.1"/>
    </source>
</evidence>
<dbReference type="InterPro" id="IPR026100">
    <property type="entry name" value="Tmem223"/>
</dbReference>
<gene>
    <name evidence="2" type="ORF">pdam_00004357</name>
</gene>
<feature type="transmembrane region" description="Helical" evidence="1">
    <location>
        <begin position="122"/>
        <end position="144"/>
    </location>
</feature>
<dbReference type="InterPro" id="IPR045325">
    <property type="entry name" value="TMEM70/TMEM186/TMEM223"/>
</dbReference>
<dbReference type="Pfam" id="PF06979">
    <property type="entry name" value="TMEM70"/>
    <property type="match status" value="1"/>
</dbReference>
<dbReference type="STRING" id="46731.A0A3M6UJ83"/>
<accession>A0A3M6UJ83</accession>
<reference evidence="2 3" key="1">
    <citation type="journal article" date="2018" name="Sci. Rep.">
        <title>Comparative analysis of the Pocillopora damicornis genome highlights role of immune system in coral evolution.</title>
        <authorList>
            <person name="Cunning R."/>
            <person name="Bay R.A."/>
            <person name="Gillette P."/>
            <person name="Baker A.C."/>
            <person name="Traylor-Knowles N."/>
        </authorList>
    </citation>
    <scope>NUCLEOTIDE SEQUENCE [LARGE SCALE GENOMIC DNA]</scope>
    <source>
        <strain evidence="2">RSMAS</strain>
        <tissue evidence="2">Whole animal</tissue>
    </source>
</reference>
<comment type="caution">
    <text evidence="2">The sequence shown here is derived from an EMBL/GenBank/DDBJ whole genome shotgun (WGS) entry which is preliminary data.</text>
</comment>
<proteinExistence type="predicted"/>